<evidence type="ECO:0000313" key="3">
    <source>
        <dbReference type="Proteomes" id="UP001302126"/>
    </source>
</evidence>
<reference evidence="2" key="1">
    <citation type="journal article" date="2023" name="Mol. Phylogenet. Evol.">
        <title>Genome-scale phylogeny and comparative genomics of the fungal order Sordariales.</title>
        <authorList>
            <person name="Hensen N."/>
            <person name="Bonometti L."/>
            <person name="Westerberg I."/>
            <person name="Brannstrom I.O."/>
            <person name="Guillou S."/>
            <person name="Cros-Aarteil S."/>
            <person name="Calhoun S."/>
            <person name="Haridas S."/>
            <person name="Kuo A."/>
            <person name="Mondo S."/>
            <person name="Pangilinan J."/>
            <person name="Riley R."/>
            <person name="LaButti K."/>
            <person name="Andreopoulos B."/>
            <person name="Lipzen A."/>
            <person name="Chen C."/>
            <person name="Yan M."/>
            <person name="Daum C."/>
            <person name="Ng V."/>
            <person name="Clum A."/>
            <person name="Steindorff A."/>
            <person name="Ohm R.A."/>
            <person name="Martin F."/>
            <person name="Silar P."/>
            <person name="Natvig D.O."/>
            <person name="Lalanne C."/>
            <person name="Gautier V."/>
            <person name="Ament-Velasquez S.L."/>
            <person name="Kruys A."/>
            <person name="Hutchinson M.I."/>
            <person name="Powell A.J."/>
            <person name="Barry K."/>
            <person name="Miller A.N."/>
            <person name="Grigoriev I.V."/>
            <person name="Debuchy R."/>
            <person name="Gladieux P."/>
            <person name="Hiltunen Thoren M."/>
            <person name="Johannesson H."/>
        </authorList>
    </citation>
    <scope>NUCLEOTIDE SEQUENCE</scope>
    <source>
        <strain evidence="2">PSN309</strain>
    </source>
</reference>
<accession>A0AAN6WZH3</accession>
<feature type="region of interest" description="Disordered" evidence="1">
    <location>
        <begin position="1"/>
        <end position="76"/>
    </location>
</feature>
<proteinExistence type="predicted"/>
<reference evidence="2" key="2">
    <citation type="submission" date="2023-05" db="EMBL/GenBank/DDBJ databases">
        <authorList>
            <consortium name="Lawrence Berkeley National Laboratory"/>
            <person name="Steindorff A."/>
            <person name="Hensen N."/>
            <person name="Bonometti L."/>
            <person name="Westerberg I."/>
            <person name="Brannstrom I.O."/>
            <person name="Guillou S."/>
            <person name="Cros-Aarteil S."/>
            <person name="Calhoun S."/>
            <person name="Haridas S."/>
            <person name="Kuo A."/>
            <person name="Mondo S."/>
            <person name="Pangilinan J."/>
            <person name="Riley R."/>
            <person name="Labutti K."/>
            <person name="Andreopoulos B."/>
            <person name="Lipzen A."/>
            <person name="Chen C."/>
            <person name="Yanf M."/>
            <person name="Daum C."/>
            <person name="Ng V."/>
            <person name="Clum A."/>
            <person name="Ohm R."/>
            <person name="Martin F."/>
            <person name="Silar P."/>
            <person name="Natvig D."/>
            <person name="Lalanne C."/>
            <person name="Gautier V."/>
            <person name="Ament-Velasquez S.L."/>
            <person name="Kruys A."/>
            <person name="Hutchinson M.I."/>
            <person name="Powell A.J."/>
            <person name="Barry K."/>
            <person name="Miller A.N."/>
            <person name="Grigoriev I.V."/>
            <person name="Debuchy R."/>
            <person name="Gladieux P."/>
            <person name="Thoren M.H."/>
            <person name="Johannesson H."/>
        </authorList>
    </citation>
    <scope>NUCLEOTIDE SEQUENCE</scope>
    <source>
        <strain evidence="2">PSN309</strain>
    </source>
</reference>
<feature type="compositionally biased region" description="Polar residues" evidence="1">
    <location>
        <begin position="157"/>
        <end position="176"/>
    </location>
</feature>
<name>A0AAN6WZH3_9PEZI</name>
<evidence type="ECO:0000313" key="2">
    <source>
        <dbReference type="EMBL" id="KAK4191054.1"/>
    </source>
</evidence>
<dbReference type="EMBL" id="MU864361">
    <property type="protein sequence ID" value="KAK4191054.1"/>
    <property type="molecule type" value="Genomic_DNA"/>
</dbReference>
<gene>
    <name evidence="2" type="ORF">QBC35DRAFT_460471</name>
</gene>
<dbReference type="Proteomes" id="UP001302126">
    <property type="component" value="Unassembled WGS sequence"/>
</dbReference>
<comment type="caution">
    <text evidence="2">The sequence shown here is derived from an EMBL/GenBank/DDBJ whole genome shotgun (WGS) entry which is preliminary data.</text>
</comment>
<feature type="compositionally biased region" description="Polar residues" evidence="1">
    <location>
        <begin position="1"/>
        <end position="19"/>
    </location>
</feature>
<organism evidence="2 3">
    <name type="scientific">Podospora australis</name>
    <dbReference type="NCBI Taxonomy" id="1536484"/>
    <lineage>
        <taxon>Eukaryota</taxon>
        <taxon>Fungi</taxon>
        <taxon>Dikarya</taxon>
        <taxon>Ascomycota</taxon>
        <taxon>Pezizomycotina</taxon>
        <taxon>Sordariomycetes</taxon>
        <taxon>Sordariomycetidae</taxon>
        <taxon>Sordariales</taxon>
        <taxon>Podosporaceae</taxon>
        <taxon>Podospora</taxon>
    </lineage>
</organism>
<protein>
    <submittedName>
        <fullName evidence="2">Uncharacterized protein</fullName>
    </submittedName>
</protein>
<dbReference type="AlphaFoldDB" id="A0AAN6WZH3"/>
<feature type="compositionally biased region" description="Polar residues" evidence="1">
    <location>
        <begin position="33"/>
        <end position="53"/>
    </location>
</feature>
<keyword evidence="3" id="KW-1185">Reference proteome</keyword>
<feature type="compositionally biased region" description="Polar residues" evidence="1">
    <location>
        <begin position="66"/>
        <end position="75"/>
    </location>
</feature>
<feature type="region of interest" description="Disordered" evidence="1">
    <location>
        <begin position="156"/>
        <end position="215"/>
    </location>
</feature>
<evidence type="ECO:0000256" key="1">
    <source>
        <dbReference type="SAM" id="MobiDB-lite"/>
    </source>
</evidence>
<sequence length="215" mass="23446">MRITCTSIQATRQTLNQPTMHGKTGQSQGGDRLTTSPMSQYQYDSPSLYSNLSYYHGKDDHPHGITDNSAPSDNLTRPKVEYHESEVGGYANREQSGNSGYHGASTDAATTLGCHDGQEIYADVRHAYGATHGPATDVPLDDLTATLPAVQLDIGSYNDSSETQDQLPQTTRQTNLVDHDWQGEAQPDIGAYGDRSEGQDGLPQTLRQTNSDEER</sequence>